<keyword evidence="2" id="KW-0732">Signal</keyword>
<comment type="caution">
    <text evidence="3">The sequence shown here is derived from an EMBL/GenBank/DDBJ whole genome shotgun (WGS) entry which is preliminary data.</text>
</comment>
<evidence type="ECO:0000313" key="3">
    <source>
        <dbReference type="EMBL" id="GGF54792.1"/>
    </source>
</evidence>
<dbReference type="RefSeq" id="WP_188661180.1">
    <property type="nucleotide sequence ID" value="NZ_BMHV01000003.1"/>
</dbReference>
<keyword evidence="4" id="KW-1185">Reference proteome</keyword>
<reference evidence="3" key="2">
    <citation type="submission" date="2020-09" db="EMBL/GenBank/DDBJ databases">
        <authorList>
            <person name="Sun Q."/>
            <person name="Zhou Y."/>
        </authorList>
    </citation>
    <scope>NUCLEOTIDE SEQUENCE</scope>
    <source>
        <strain evidence="3">CGMCC 1.15254</strain>
    </source>
</reference>
<sequence>MTRFTQPLLMMALAIFTLFGMRLPAAQAAELPYLMIMGEDGDMDAVPRDSRVFRRVLNELSETMNMDGFDVYDETAITLDDFAQGRSRRSDAELIDIARAVKRPPIDIVVLFEIYASAERLDYTTKVRTRLSGRLLDVHSGRRLGNFEIASPRNFRAPVNCNRECILETVGNNARLLARDVADVLVQKLGDEVDYGYNDQDDDFATDDKASQNGGTPVARRAGNDGCRGRAQDVFMNFRNFTEQEMLDMEDVILAKFSCYIDHRPAATFGRTHEYVYKTRLHTGKLKRNLVRALEYLGMPGRVTYQGKEFTISKVNKRRSRYYNDGDKW</sequence>
<evidence type="ECO:0000256" key="1">
    <source>
        <dbReference type="SAM" id="MobiDB-lite"/>
    </source>
</evidence>
<proteinExistence type="predicted"/>
<evidence type="ECO:0000256" key="2">
    <source>
        <dbReference type="SAM" id="SignalP"/>
    </source>
</evidence>
<feature type="chain" id="PRO_5037701028" evidence="2">
    <location>
        <begin position="29"/>
        <end position="329"/>
    </location>
</feature>
<protein>
    <submittedName>
        <fullName evidence="3">Uncharacterized protein</fullName>
    </submittedName>
</protein>
<gene>
    <name evidence="3" type="ORF">GCM10011332_05230</name>
</gene>
<dbReference type="EMBL" id="BMHV01000003">
    <property type="protein sequence ID" value="GGF54792.1"/>
    <property type="molecule type" value="Genomic_DNA"/>
</dbReference>
<evidence type="ECO:0000313" key="4">
    <source>
        <dbReference type="Proteomes" id="UP000632498"/>
    </source>
</evidence>
<feature type="region of interest" description="Disordered" evidence="1">
    <location>
        <begin position="204"/>
        <end position="225"/>
    </location>
</feature>
<dbReference type="Proteomes" id="UP000632498">
    <property type="component" value="Unassembled WGS sequence"/>
</dbReference>
<feature type="signal peptide" evidence="2">
    <location>
        <begin position="1"/>
        <end position="28"/>
    </location>
</feature>
<name>A0A917F7K5_9PROT</name>
<reference evidence="3" key="1">
    <citation type="journal article" date="2014" name="Int. J. Syst. Evol. Microbiol.">
        <title>Complete genome sequence of Corynebacterium casei LMG S-19264T (=DSM 44701T), isolated from a smear-ripened cheese.</title>
        <authorList>
            <consortium name="US DOE Joint Genome Institute (JGI-PGF)"/>
            <person name="Walter F."/>
            <person name="Albersmeier A."/>
            <person name="Kalinowski J."/>
            <person name="Ruckert C."/>
        </authorList>
    </citation>
    <scope>NUCLEOTIDE SEQUENCE</scope>
    <source>
        <strain evidence="3">CGMCC 1.15254</strain>
    </source>
</reference>
<dbReference type="AlphaFoldDB" id="A0A917F7K5"/>
<organism evidence="3 4">
    <name type="scientific">Terasakiella brassicae</name>
    <dbReference type="NCBI Taxonomy" id="1634917"/>
    <lineage>
        <taxon>Bacteria</taxon>
        <taxon>Pseudomonadati</taxon>
        <taxon>Pseudomonadota</taxon>
        <taxon>Alphaproteobacteria</taxon>
        <taxon>Rhodospirillales</taxon>
        <taxon>Terasakiellaceae</taxon>
        <taxon>Terasakiella</taxon>
    </lineage>
</organism>
<accession>A0A917F7K5</accession>